<feature type="binding site" evidence="6">
    <location>
        <position position="77"/>
    </location>
    <ligand>
        <name>S-adenosyl-L-methionine</name>
        <dbReference type="ChEBI" id="CHEBI:59789"/>
    </ligand>
</feature>
<comment type="catalytic activity">
    <reaction evidence="6">
        <text>guanosine(527) in 16S rRNA + S-adenosyl-L-methionine = N(7)-methylguanosine(527) in 16S rRNA + S-adenosyl-L-homocysteine</text>
        <dbReference type="Rhea" id="RHEA:42732"/>
        <dbReference type="Rhea" id="RHEA-COMP:10209"/>
        <dbReference type="Rhea" id="RHEA-COMP:10210"/>
        <dbReference type="ChEBI" id="CHEBI:57856"/>
        <dbReference type="ChEBI" id="CHEBI:59789"/>
        <dbReference type="ChEBI" id="CHEBI:74269"/>
        <dbReference type="ChEBI" id="CHEBI:74480"/>
        <dbReference type="EC" id="2.1.1.170"/>
    </reaction>
</comment>
<evidence type="ECO:0000256" key="3">
    <source>
        <dbReference type="ARBA" id="ARBA00022603"/>
    </source>
</evidence>
<keyword evidence="4 6" id="KW-0808">Transferase</keyword>
<dbReference type="PIRSF" id="PIRSF003078">
    <property type="entry name" value="GidB"/>
    <property type="match status" value="1"/>
</dbReference>
<dbReference type="GO" id="GO:0070043">
    <property type="term" value="F:rRNA (guanine-N7-)-methyltransferase activity"/>
    <property type="evidence" value="ECO:0007669"/>
    <property type="project" value="UniProtKB-UniRule"/>
</dbReference>
<feature type="binding site" evidence="6">
    <location>
        <position position="146"/>
    </location>
    <ligand>
        <name>S-adenosyl-L-methionine</name>
        <dbReference type="ChEBI" id="CHEBI:59789"/>
    </ligand>
</feature>
<dbReference type="Proteomes" id="UP000544107">
    <property type="component" value="Unassembled WGS sequence"/>
</dbReference>
<evidence type="ECO:0000256" key="1">
    <source>
        <dbReference type="ARBA" id="ARBA00022490"/>
    </source>
</evidence>
<feature type="binding site" evidence="6">
    <location>
        <position position="82"/>
    </location>
    <ligand>
        <name>S-adenosyl-L-methionine</name>
        <dbReference type="ChEBI" id="CHEBI:59789"/>
    </ligand>
</feature>
<organism evidence="7 8">
    <name type="scientific">Allorhizobium taibaishanense</name>
    <dbReference type="NCBI Taxonomy" id="887144"/>
    <lineage>
        <taxon>Bacteria</taxon>
        <taxon>Pseudomonadati</taxon>
        <taxon>Pseudomonadota</taxon>
        <taxon>Alphaproteobacteria</taxon>
        <taxon>Hyphomicrobiales</taxon>
        <taxon>Rhizobiaceae</taxon>
        <taxon>Rhizobium/Agrobacterium group</taxon>
        <taxon>Allorhizobium</taxon>
    </lineage>
</organism>
<keyword evidence="1 6" id="KW-0963">Cytoplasm</keyword>
<dbReference type="PANTHER" id="PTHR31760">
    <property type="entry name" value="S-ADENOSYL-L-METHIONINE-DEPENDENT METHYLTRANSFERASES SUPERFAMILY PROTEIN"/>
    <property type="match status" value="1"/>
</dbReference>
<evidence type="ECO:0000256" key="2">
    <source>
        <dbReference type="ARBA" id="ARBA00022552"/>
    </source>
</evidence>
<gene>
    <name evidence="6" type="primary">rsmG</name>
    <name evidence="7" type="ORF">GGQ71_003275</name>
</gene>
<comment type="function">
    <text evidence="6">Specifically methylates the N7 position of guanine in position 527 of 16S rRNA.</text>
</comment>
<reference evidence="7 8" key="1">
    <citation type="submission" date="2020-08" db="EMBL/GenBank/DDBJ databases">
        <title>Genomic Encyclopedia of Type Strains, Phase IV (KMG-IV): sequencing the most valuable type-strain genomes for metagenomic binning, comparative biology and taxonomic classification.</title>
        <authorList>
            <person name="Goeker M."/>
        </authorList>
    </citation>
    <scope>NUCLEOTIDE SEQUENCE [LARGE SCALE GENOMIC DNA]</scope>
    <source>
        <strain evidence="7 8">DSM 100021</strain>
    </source>
</reference>
<dbReference type="EC" id="2.1.1.170" evidence="6"/>
<keyword evidence="3 6" id="KW-0489">Methyltransferase</keyword>
<dbReference type="PANTHER" id="PTHR31760:SF0">
    <property type="entry name" value="S-ADENOSYL-L-METHIONINE-DEPENDENT METHYLTRANSFERASES SUPERFAMILY PROTEIN"/>
    <property type="match status" value="1"/>
</dbReference>
<dbReference type="Gene3D" id="3.40.50.150">
    <property type="entry name" value="Vaccinia Virus protein VP39"/>
    <property type="match status" value="1"/>
</dbReference>
<dbReference type="AlphaFoldDB" id="A0A7W6HPF7"/>
<dbReference type="NCBIfam" id="TIGR00138">
    <property type="entry name" value="rsmG_gidB"/>
    <property type="match status" value="1"/>
</dbReference>
<feature type="binding site" evidence="6">
    <location>
        <begin position="130"/>
        <end position="131"/>
    </location>
    <ligand>
        <name>S-adenosyl-L-methionine</name>
        <dbReference type="ChEBI" id="CHEBI:59789"/>
    </ligand>
</feature>
<sequence>MPADTMNASLLERLTGLRVSRETYEKLDYFVELFGKWSKVMNLVAQSTREQVWRRHVVDSVQLLKIAPGPRRWIDLGSGGGFPGVITAILLTEFDDGWVDLVESNNKKAGFLRTALMETGARGKVHCLRIEEATETLPASESISARALADLDLLFDYASPWTEKNTDLKFFLHKGRDYQSEINNARDRWTFDLVIHPSALEADSVILEVSRLARSQ</sequence>
<evidence type="ECO:0000256" key="5">
    <source>
        <dbReference type="ARBA" id="ARBA00022691"/>
    </source>
</evidence>
<dbReference type="HAMAP" id="MF_00074">
    <property type="entry name" value="16SrRNA_methyltr_G"/>
    <property type="match status" value="1"/>
</dbReference>
<dbReference type="GO" id="GO:0005829">
    <property type="term" value="C:cytosol"/>
    <property type="evidence" value="ECO:0007669"/>
    <property type="project" value="TreeGrafter"/>
</dbReference>
<comment type="caution">
    <text evidence="7">The sequence shown here is derived from an EMBL/GenBank/DDBJ whole genome shotgun (WGS) entry which is preliminary data.</text>
</comment>
<evidence type="ECO:0000313" key="8">
    <source>
        <dbReference type="Proteomes" id="UP000544107"/>
    </source>
</evidence>
<dbReference type="InterPro" id="IPR003682">
    <property type="entry name" value="rRNA_ssu_MeTfrase_G"/>
</dbReference>
<keyword evidence="2 6" id="KW-0698">rRNA processing</keyword>
<dbReference type="EMBL" id="JACIED010000004">
    <property type="protein sequence ID" value="MBB4008993.1"/>
    <property type="molecule type" value="Genomic_DNA"/>
</dbReference>
<comment type="caution">
    <text evidence="6">Lacks conserved residue(s) required for the propagation of feature annotation.</text>
</comment>
<keyword evidence="5 6" id="KW-0949">S-adenosyl-L-methionine</keyword>
<evidence type="ECO:0000256" key="6">
    <source>
        <dbReference type="HAMAP-Rule" id="MF_00074"/>
    </source>
</evidence>
<accession>A0A7W6HPF7</accession>
<proteinExistence type="inferred from homology"/>
<dbReference type="InterPro" id="IPR029063">
    <property type="entry name" value="SAM-dependent_MTases_sf"/>
</dbReference>
<dbReference type="SUPFAM" id="SSF53335">
    <property type="entry name" value="S-adenosyl-L-methionine-dependent methyltransferases"/>
    <property type="match status" value="1"/>
</dbReference>
<evidence type="ECO:0000313" key="7">
    <source>
        <dbReference type="EMBL" id="MBB4008993.1"/>
    </source>
</evidence>
<comment type="similarity">
    <text evidence="6">Belongs to the methyltransferase superfamily. RNA methyltransferase RsmG family.</text>
</comment>
<evidence type="ECO:0000256" key="4">
    <source>
        <dbReference type="ARBA" id="ARBA00022679"/>
    </source>
</evidence>
<protein>
    <recommendedName>
        <fullName evidence="6">Ribosomal RNA small subunit methyltransferase G</fullName>
        <ecNumber evidence="6">2.1.1.170</ecNumber>
    </recommendedName>
    <alternativeName>
        <fullName evidence="6">16S rRNA 7-methylguanosine methyltransferase</fullName>
        <shortName evidence="6">16S rRNA m7G methyltransferase</shortName>
    </alternativeName>
</protein>
<name>A0A7W6HPF7_9HYPH</name>
<comment type="subcellular location">
    <subcellularLocation>
        <location evidence="6">Cytoplasm</location>
    </subcellularLocation>
</comment>
<dbReference type="Pfam" id="PF02527">
    <property type="entry name" value="GidB"/>
    <property type="match status" value="1"/>
</dbReference>